<feature type="transmembrane region" description="Helical" evidence="7">
    <location>
        <begin position="34"/>
        <end position="54"/>
    </location>
</feature>
<keyword evidence="4 7" id="KW-1133">Transmembrane helix</keyword>
<dbReference type="GO" id="GO:0005886">
    <property type="term" value="C:plasma membrane"/>
    <property type="evidence" value="ECO:0007669"/>
    <property type="project" value="UniProtKB-SubCell"/>
</dbReference>
<evidence type="ECO:0000256" key="6">
    <source>
        <dbReference type="ARBA" id="ARBA00023170"/>
    </source>
</evidence>
<dbReference type="OrthoDB" id="5800391at2759"/>
<dbReference type="PANTHER" id="PTHR21421">
    <property type="entry name" value="GUSTATORY RECEPTOR"/>
    <property type="match status" value="1"/>
</dbReference>
<keyword evidence="5 7" id="KW-0472">Membrane</keyword>
<dbReference type="PANTHER" id="PTHR21421:SF29">
    <property type="entry name" value="GUSTATORY RECEPTOR 5A FOR TREHALOSE-RELATED"/>
    <property type="match status" value="1"/>
</dbReference>
<dbReference type="AlphaFoldDB" id="A0A8X6UT12"/>
<sequence>MKEITNSPVDLKYIEIYIKTHNDVEQIVDYFEKVMSFPVVLVIIDDYMNIFYGFERLNNWKKLAEAETFRFNSLGVLFICLRSLVSFLSICLSAASVHEASKNAKNVQKEMLEKVIDSGNHSNRNQFHLLLAYNSPAITLSAWGFFYFTRGLILTALGSILAYSLLVIQILE</sequence>
<evidence type="ECO:0000256" key="1">
    <source>
        <dbReference type="ARBA" id="ARBA00004651"/>
    </source>
</evidence>
<evidence type="ECO:0000256" key="7">
    <source>
        <dbReference type="SAM" id="Phobius"/>
    </source>
</evidence>
<accession>A0A8X6UT12</accession>
<comment type="caution">
    <text evidence="8">The sequence shown here is derived from an EMBL/GenBank/DDBJ whole genome shotgun (WGS) entry which is preliminary data.</text>
</comment>
<dbReference type="InterPro" id="IPR000366">
    <property type="entry name" value="GPCR_STE2"/>
</dbReference>
<gene>
    <name evidence="8" type="primary">AVEN_260046_1</name>
    <name evidence="8" type="ORF">NPIL_82191</name>
</gene>
<evidence type="ECO:0000256" key="4">
    <source>
        <dbReference type="ARBA" id="ARBA00022989"/>
    </source>
</evidence>
<reference evidence="8" key="1">
    <citation type="submission" date="2020-08" db="EMBL/GenBank/DDBJ databases">
        <title>Multicomponent nature underlies the extraordinary mechanical properties of spider dragline silk.</title>
        <authorList>
            <person name="Kono N."/>
            <person name="Nakamura H."/>
            <person name="Mori M."/>
            <person name="Yoshida Y."/>
            <person name="Ohtoshi R."/>
            <person name="Malay A.D."/>
            <person name="Moran D.A.P."/>
            <person name="Tomita M."/>
            <person name="Numata K."/>
            <person name="Arakawa K."/>
        </authorList>
    </citation>
    <scope>NUCLEOTIDE SEQUENCE</scope>
</reference>
<dbReference type="EMBL" id="BMAW01086450">
    <property type="protein sequence ID" value="GFU47343.1"/>
    <property type="molecule type" value="Genomic_DNA"/>
</dbReference>
<evidence type="ECO:0000256" key="5">
    <source>
        <dbReference type="ARBA" id="ARBA00023136"/>
    </source>
</evidence>
<proteinExistence type="predicted"/>
<keyword evidence="2" id="KW-1003">Cell membrane</keyword>
<evidence type="ECO:0000256" key="3">
    <source>
        <dbReference type="ARBA" id="ARBA00022692"/>
    </source>
</evidence>
<dbReference type="GO" id="GO:0051606">
    <property type="term" value="P:detection of stimulus"/>
    <property type="evidence" value="ECO:0007669"/>
    <property type="project" value="UniProtKB-ARBA"/>
</dbReference>
<dbReference type="InterPro" id="IPR013604">
    <property type="entry name" value="7TM_chemorcpt"/>
</dbReference>
<keyword evidence="3 7" id="KW-0812">Transmembrane</keyword>
<keyword evidence="9" id="KW-1185">Reference proteome</keyword>
<dbReference type="GO" id="GO:0050909">
    <property type="term" value="P:sensory perception of taste"/>
    <property type="evidence" value="ECO:0007669"/>
    <property type="project" value="InterPro"/>
</dbReference>
<feature type="transmembrane region" description="Helical" evidence="7">
    <location>
        <begin position="152"/>
        <end position="171"/>
    </location>
</feature>
<dbReference type="PRINTS" id="PR00250">
    <property type="entry name" value="GPCRSTE2"/>
</dbReference>
<evidence type="ECO:0000313" key="8">
    <source>
        <dbReference type="EMBL" id="GFU47343.1"/>
    </source>
</evidence>
<organism evidence="8 9">
    <name type="scientific">Nephila pilipes</name>
    <name type="common">Giant wood spider</name>
    <name type="synonym">Nephila maculata</name>
    <dbReference type="NCBI Taxonomy" id="299642"/>
    <lineage>
        <taxon>Eukaryota</taxon>
        <taxon>Metazoa</taxon>
        <taxon>Ecdysozoa</taxon>
        <taxon>Arthropoda</taxon>
        <taxon>Chelicerata</taxon>
        <taxon>Arachnida</taxon>
        <taxon>Araneae</taxon>
        <taxon>Araneomorphae</taxon>
        <taxon>Entelegynae</taxon>
        <taxon>Araneoidea</taxon>
        <taxon>Nephilidae</taxon>
        <taxon>Nephila</taxon>
    </lineage>
</organism>
<name>A0A8X6UT12_NEPPI</name>
<keyword evidence="6" id="KW-0675">Receptor</keyword>
<protein>
    <recommendedName>
        <fullName evidence="10">Gustatory receptor</fullName>
    </recommendedName>
</protein>
<evidence type="ECO:0008006" key="10">
    <source>
        <dbReference type="Google" id="ProtNLM"/>
    </source>
</evidence>
<dbReference type="GO" id="GO:0004932">
    <property type="term" value="F:mating-type factor pheromone receptor activity"/>
    <property type="evidence" value="ECO:0007669"/>
    <property type="project" value="InterPro"/>
</dbReference>
<dbReference type="Proteomes" id="UP000887013">
    <property type="component" value="Unassembled WGS sequence"/>
</dbReference>
<evidence type="ECO:0000256" key="2">
    <source>
        <dbReference type="ARBA" id="ARBA00022475"/>
    </source>
</evidence>
<evidence type="ECO:0000313" key="9">
    <source>
        <dbReference type="Proteomes" id="UP000887013"/>
    </source>
</evidence>
<dbReference type="Pfam" id="PF08395">
    <property type="entry name" value="7tm_7"/>
    <property type="match status" value="1"/>
</dbReference>
<comment type="subcellular location">
    <subcellularLocation>
        <location evidence="1">Cell membrane</location>
        <topology evidence="1">Multi-pass membrane protein</topology>
    </subcellularLocation>
</comment>
<feature type="transmembrane region" description="Helical" evidence="7">
    <location>
        <begin position="74"/>
        <end position="95"/>
    </location>
</feature>